<dbReference type="GO" id="GO:0000981">
    <property type="term" value="F:DNA-binding transcription factor activity, RNA polymerase II-specific"/>
    <property type="evidence" value="ECO:0007669"/>
    <property type="project" value="InterPro"/>
</dbReference>
<name>A0A9N9PT84_9HELO</name>
<comment type="caution">
    <text evidence="3">The sequence shown here is derived from an EMBL/GenBank/DDBJ whole genome shotgun (WGS) entry which is preliminary data.</text>
</comment>
<feature type="region of interest" description="Disordered" evidence="2">
    <location>
        <begin position="398"/>
        <end position="431"/>
    </location>
</feature>
<dbReference type="EMBL" id="CAJVRL010000085">
    <property type="protein sequence ID" value="CAG8958866.1"/>
    <property type="molecule type" value="Genomic_DNA"/>
</dbReference>
<evidence type="ECO:0000313" key="3">
    <source>
        <dbReference type="EMBL" id="CAG8958866.1"/>
    </source>
</evidence>
<feature type="compositionally biased region" description="Polar residues" evidence="2">
    <location>
        <begin position="44"/>
        <end position="57"/>
    </location>
</feature>
<organism evidence="3 4">
    <name type="scientific">Hymenoscyphus fraxineus</name>
    <dbReference type="NCBI Taxonomy" id="746836"/>
    <lineage>
        <taxon>Eukaryota</taxon>
        <taxon>Fungi</taxon>
        <taxon>Dikarya</taxon>
        <taxon>Ascomycota</taxon>
        <taxon>Pezizomycotina</taxon>
        <taxon>Leotiomycetes</taxon>
        <taxon>Helotiales</taxon>
        <taxon>Helotiaceae</taxon>
        <taxon>Hymenoscyphus</taxon>
    </lineage>
</organism>
<dbReference type="InterPro" id="IPR001138">
    <property type="entry name" value="Zn2Cys6_DnaBD"/>
</dbReference>
<dbReference type="Proteomes" id="UP000696280">
    <property type="component" value="Unassembled WGS sequence"/>
</dbReference>
<accession>A0A9N9PT84</accession>
<dbReference type="OrthoDB" id="4226666at2759"/>
<keyword evidence="4" id="KW-1185">Reference proteome</keyword>
<protein>
    <submittedName>
        <fullName evidence="3">Uncharacterized protein</fullName>
    </submittedName>
</protein>
<dbReference type="CDD" id="cd00067">
    <property type="entry name" value="GAL4"/>
    <property type="match status" value="1"/>
</dbReference>
<dbReference type="PANTHER" id="PTHR35392:SF5">
    <property type="entry name" value="ZN(2)-C6 FUNGAL-TYPE DOMAIN-CONTAINING PROTEIN"/>
    <property type="match status" value="1"/>
</dbReference>
<dbReference type="GO" id="GO:0008270">
    <property type="term" value="F:zinc ion binding"/>
    <property type="evidence" value="ECO:0007669"/>
    <property type="project" value="InterPro"/>
</dbReference>
<dbReference type="AlphaFoldDB" id="A0A9N9PT84"/>
<evidence type="ECO:0000313" key="4">
    <source>
        <dbReference type="Proteomes" id="UP000696280"/>
    </source>
</evidence>
<feature type="compositionally biased region" description="Polar residues" evidence="2">
    <location>
        <begin position="402"/>
        <end position="424"/>
    </location>
</feature>
<feature type="region of interest" description="Disordered" evidence="2">
    <location>
        <begin position="1"/>
        <end position="64"/>
    </location>
</feature>
<keyword evidence="1" id="KW-0539">Nucleus</keyword>
<dbReference type="InterPro" id="IPR052973">
    <property type="entry name" value="Fungal_sec-metab_reg_TF"/>
</dbReference>
<dbReference type="PANTHER" id="PTHR35392">
    <property type="entry name" value="ZN(II)2CYS6 TRANSCRIPTION FACTOR (EUROFUNG)-RELATED-RELATED"/>
    <property type="match status" value="1"/>
</dbReference>
<gene>
    <name evidence="3" type="ORF">HYFRA_00011819</name>
</gene>
<proteinExistence type="predicted"/>
<evidence type="ECO:0000256" key="2">
    <source>
        <dbReference type="SAM" id="MobiDB-lite"/>
    </source>
</evidence>
<reference evidence="3" key="1">
    <citation type="submission" date="2021-07" db="EMBL/GenBank/DDBJ databases">
        <authorList>
            <person name="Durling M."/>
        </authorList>
    </citation>
    <scope>NUCLEOTIDE SEQUENCE</scope>
</reference>
<evidence type="ECO:0000256" key="1">
    <source>
        <dbReference type="ARBA" id="ARBA00023242"/>
    </source>
</evidence>
<sequence length="914" mass="103138">MRQAPVGMVEGTRTTPYQGTAARWAQSQPARKARKRRGSKVVYHSNQSNPQCSSSRGMTAASKRTPFSNPVYTLEQMALPALPPTEQINFPKEMQQQCFEQNSSGYRNIQEGINGNFELDPVPQQVSQAGPSWQSSLVSYTISPGLQESQPFYNYDLLPRQNAFCLHVADGAAEGWHDVGFGNEINLDQNGISALEIPLSGPETMDSLSGSTPTSPESDGYMYPLMTTRAELCQEMNAMSTLDLSDAYFHLGQSIYPPTSDHQETNALFLQDAMFLGNDGLQAQMDVINLANSAFSESQWCLVDDNMAKQNYNSQPIPIAQVPWISEQIPLSNSRSEEDFESDNFNRPLVAQGISNLNSNQREEEYAEVFIPKNEFLYHETPATPPGESDNDSWIIFDPRNYTPTHSSPGSTRSVRSQTCSPRQTEMDNHGHVFTSFSRISKPKASKGRQRNLTQLEKRQAREVRDAKACWACHISKTKCSPCSPGSPCEQCARLVGKRRFCKFDCFNDPLESLYIFLVPGMALLGCFDDKTLKSLDYLNGHFTRQDVETFIARNAKGWGNKRFFIRMDWGHRRLLEAEVVTLELRSERSEMAFHHSTKRDGLGRPLPTLVKQQSPPLGIPLSVMDDMEDIYSKYVQDIAQYDLANYVPAGYFPDDSQLAKRLLGVVASFYTMGLEGDSECELLREAIEMHITSMILEKSLALDQESTGRVENHLQQRYSGKPVARCVQRQIKLALFQSQQRRINKVLKDWGNMMWAIGNAAGNDNKWAVSFSVFVILILVMDKISAAAQIFCEDQIRYYGAEPVSETAKVKELIKVTETQLFDRCKEIFHWKFKTRKGGKEACNPIRDGMEAFRGRSVSREITQLTFALQSVIRDFGKEIRSHSSLVKDQEPPLPYTDVGRLASIFLDDFLDH</sequence>